<evidence type="ECO:0000313" key="2">
    <source>
        <dbReference type="Proteomes" id="UP001218188"/>
    </source>
</evidence>
<name>A0AAD6RWU4_9AGAR</name>
<keyword evidence="2" id="KW-1185">Reference proteome</keyword>
<dbReference type="AlphaFoldDB" id="A0AAD6RWU4"/>
<evidence type="ECO:0000313" key="1">
    <source>
        <dbReference type="EMBL" id="KAJ7016785.1"/>
    </source>
</evidence>
<gene>
    <name evidence="1" type="ORF">C8F04DRAFT_1244716</name>
</gene>
<protein>
    <recommendedName>
        <fullName evidence="3">F-box domain-containing protein</fullName>
    </recommendedName>
</protein>
<dbReference type="SUPFAM" id="SSF52047">
    <property type="entry name" value="RNI-like"/>
    <property type="match status" value="1"/>
</dbReference>
<organism evidence="1 2">
    <name type="scientific">Mycena alexandri</name>
    <dbReference type="NCBI Taxonomy" id="1745969"/>
    <lineage>
        <taxon>Eukaryota</taxon>
        <taxon>Fungi</taxon>
        <taxon>Dikarya</taxon>
        <taxon>Basidiomycota</taxon>
        <taxon>Agaricomycotina</taxon>
        <taxon>Agaricomycetes</taxon>
        <taxon>Agaricomycetidae</taxon>
        <taxon>Agaricales</taxon>
        <taxon>Marasmiineae</taxon>
        <taxon>Mycenaceae</taxon>
        <taxon>Mycena</taxon>
    </lineage>
</organism>
<dbReference type="Proteomes" id="UP001218188">
    <property type="component" value="Unassembled WGS sequence"/>
</dbReference>
<proteinExistence type="predicted"/>
<accession>A0AAD6RWU4</accession>
<comment type="caution">
    <text evidence="1">The sequence shown here is derived from an EMBL/GenBank/DDBJ whole genome shotgun (WGS) entry which is preliminary data.</text>
</comment>
<sequence>MFPIELVHCILQHVACDTDDSARMLRACSLVCWGWLCLCRQILYKSLKLDGERDIQRFSAHTASLLNTYSKFVSSIQVKNGDDRVLRHLFSRLSTFQRLKSLALSANFLKIRDYSLLAGITSLDVTGSNFRLFSVFCDLLHAFPALKSLKIEAMLQVIHPGGELAASVPRLDLDTLSIKITQNSPWAVWLSSGTPPVARVLDLRSHTRAEEISRVTAERLSRYLRSLNVRLEKLMLAEPIYANLEGVDFSTNTGLRCLHVSNTMKLMSQLVSPLPRPSWKAVISLSFVNLLDHLAAGNARLEALTLEVAINPRTPYARQFIGGDAAISALVDVLQRPAFAGIQRLEFHAEWSKWTDSDLVEEFRALVVDTLPESLAQMAVLL</sequence>
<dbReference type="EMBL" id="JARJCM010000463">
    <property type="protein sequence ID" value="KAJ7016785.1"/>
    <property type="molecule type" value="Genomic_DNA"/>
</dbReference>
<evidence type="ECO:0008006" key="3">
    <source>
        <dbReference type="Google" id="ProtNLM"/>
    </source>
</evidence>
<reference evidence="1" key="1">
    <citation type="submission" date="2023-03" db="EMBL/GenBank/DDBJ databases">
        <title>Massive genome expansion in bonnet fungi (Mycena s.s.) driven by repeated elements and novel gene families across ecological guilds.</title>
        <authorList>
            <consortium name="Lawrence Berkeley National Laboratory"/>
            <person name="Harder C.B."/>
            <person name="Miyauchi S."/>
            <person name="Viragh M."/>
            <person name="Kuo A."/>
            <person name="Thoen E."/>
            <person name="Andreopoulos B."/>
            <person name="Lu D."/>
            <person name="Skrede I."/>
            <person name="Drula E."/>
            <person name="Henrissat B."/>
            <person name="Morin E."/>
            <person name="Kohler A."/>
            <person name="Barry K."/>
            <person name="LaButti K."/>
            <person name="Morin E."/>
            <person name="Salamov A."/>
            <person name="Lipzen A."/>
            <person name="Mereny Z."/>
            <person name="Hegedus B."/>
            <person name="Baldrian P."/>
            <person name="Stursova M."/>
            <person name="Weitz H."/>
            <person name="Taylor A."/>
            <person name="Grigoriev I.V."/>
            <person name="Nagy L.G."/>
            <person name="Martin F."/>
            <person name="Kauserud H."/>
        </authorList>
    </citation>
    <scope>NUCLEOTIDE SEQUENCE</scope>
    <source>
        <strain evidence="1">CBHHK200</strain>
    </source>
</reference>